<keyword evidence="2" id="KW-1185">Reference proteome</keyword>
<dbReference type="STRING" id="634500.EbC_40860"/>
<dbReference type="AlphaFoldDB" id="D8MXR0"/>
<name>D8MXR0_ERWBE</name>
<dbReference type="KEGG" id="ebi:EbC_40860"/>
<accession>D8MXR0</accession>
<dbReference type="HOGENOM" id="CLU_3343401_0_0_6"/>
<protein>
    <submittedName>
        <fullName evidence="1">Uncharacterized protein</fullName>
    </submittedName>
</protein>
<evidence type="ECO:0000313" key="2">
    <source>
        <dbReference type="Proteomes" id="UP000008793"/>
    </source>
</evidence>
<evidence type="ECO:0000313" key="1">
    <source>
        <dbReference type="EMBL" id="CAX61617.1"/>
    </source>
</evidence>
<dbReference type="EMBL" id="FP236843">
    <property type="protein sequence ID" value="CAX61617.1"/>
    <property type="molecule type" value="Genomic_DNA"/>
</dbReference>
<organism evidence="2">
    <name type="scientific">Erwinia billingiae (strain Eb661)</name>
    <dbReference type="NCBI Taxonomy" id="634500"/>
    <lineage>
        <taxon>Bacteria</taxon>
        <taxon>Pseudomonadati</taxon>
        <taxon>Pseudomonadota</taxon>
        <taxon>Gammaproteobacteria</taxon>
        <taxon>Enterobacterales</taxon>
        <taxon>Erwiniaceae</taxon>
        <taxon>Erwinia</taxon>
    </lineage>
</organism>
<proteinExistence type="predicted"/>
<gene>
    <name evidence="1" type="ordered locus">EbC_40860</name>
</gene>
<reference evidence="1 2" key="1">
    <citation type="journal article" date="2010" name="BMC Genomics">
        <title>Genome comparison of the epiphytic bacteria Erwinia billingiae and E. tasmaniensis with the pear pathogen E. pyrifoliae.</title>
        <authorList>
            <person name="Kube M."/>
            <person name="Migdoll A.M."/>
            <person name="Gehring I."/>
            <person name="Heitmann K."/>
            <person name="Mayer Y."/>
            <person name="Kuhl H."/>
            <person name="Knaust F."/>
            <person name="Geider K."/>
            <person name="Reinhardt R."/>
        </authorList>
    </citation>
    <scope>NUCLEOTIDE SEQUENCE [LARGE SCALE GENOMIC DNA]</scope>
    <source>
        <strain evidence="1 2">Eb661</strain>
    </source>
</reference>
<sequence>MFNARCGALFLSVAEAIHDTAKVMPKLQSPEFVGKVC</sequence>
<dbReference type="Proteomes" id="UP000008793">
    <property type="component" value="Chromosome"/>
</dbReference>